<dbReference type="SMART" id="SM00336">
    <property type="entry name" value="BBOX"/>
    <property type="match status" value="1"/>
</dbReference>
<dbReference type="Pfam" id="PF00643">
    <property type="entry name" value="zf-B_box"/>
    <property type="match status" value="1"/>
</dbReference>
<dbReference type="AlphaFoldDB" id="A0AAN8QSE5"/>
<dbReference type="InterPro" id="IPR017907">
    <property type="entry name" value="Znf_RING_CS"/>
</dbReference>
<dbReference type="Proteomes" id="UP001356427">
    <property type="component" value="Unassembled WGS sequence"/>
</dbReference>
<keyword evidence="13" id="KW-1185">Reference proteome</keyword>
<dbReference type="InterPro" id="IPR003877">
    <property type="entry name" value="SPRY_dom"/>
</dbReference>
<comment type="caution">
    <text evidence="12">The sequence shown here is derived from an EMBL/GenBank/DDBJ whole genome shotgun (WGS) entry which is preliminary data.</text>
</comment>
<dbReference type="InterPro" id="IPR001841">
    <property type="entry name" value="Znf_RING"/>
</dbReference>
<dbReference type="SUPFAM" id="SSF57850">
    <property type="entry name" value="RING/U-box"/>
    <property type="match status" value="1"/>
</dbReference>
<evidence type="ECO:0000313" key="13">
    <source>
        <dbReference type="Proteomes" id="UP001356427"/>
    </source>
</evidence>
<evidence type="ECO:0000256" key="6">
    <source>
        <dbReference type="ARBA" id="ARBA00022833"/>
    </source>
</evidence>
<dbReference type="Pfam" id="PF13765">
    <property type="entry name" value="PRY"/>
    <property type="match status" value="1"/>
</dbReference>
<dbReference type="Pfam" id="PF00622">
    <property type="entry name" value="SPRY"/>
    <property type="match status" value="1"/>
</dbReference>
<keyword evidence="5 7" id="KW-0863">Zinc-finger</keyword>
<dbReference type="InterPro" id="IPR043136">
    <property type="entry name" value="B30.2/SPRY_sf"/>
</dbReference>
<keyword evidence="4" id="KW-0479">Metal-binding</keyword>
<dbReference type="PROSITE" id="PS50119">
    <property type="entry name" value="ZF_BBOX"/>
    <property type="match status" value="1"/>
</dbReference>
<dbReference type="Pfam" id="PF25600">
    <property type="entry name" value="TRIM_CC"/>
    <property type="match status" value="1"/>
</dbReference>
<dbReference type="GO" id="GO:0005737">
    <property type="term" value="C:cytoplasm"/>
    <property type="evidence" value="ECO:0007669"/>
    <property type="project" value="UniProtKB-SubCell"/>
</dbReference>
<evidence type="ECO:0000256" key="8">
    <source>
        <dbReference type="SAM" id="Coils"/>
    </source>
</evidence>
<feature type="domain" description="B30.2/SPRY" evidence="11">
    <location>
        <begin position="279"/>
        <end position="473"/>
    </location>
</feature>
<feature type="domain" description="B box-type" evidence="10">
    <location>
        <begin position="90"/>
        <end position="131"/>
    </location>
</feature>
<dbReference type="Gene3D" id="3.30.160.60">
    <property type="entry name" value="Classic Zinc Finger"/>
    <property type="match status" value="1"/>
</dbReference>
<dbReference type="InterPro" id="IPR001870">
    <property type="entry name" value="B30.2/SPRY"/>
</dbReference>
<keyword evidence="6" id="KW-0862">Zinc</keyword>
<evidence type="ECO:0000313" key="12">
    <source>
        <dbReference type="EMBL" id="KAK6299767.1"/>
    </source>
</evidence>
<dbReference type="SMART" id="SM00589">
    <property type="entry name" value="PRY"/>
    <property type="match status" value="1"/>
</dbReference>
<dbReference type="Pfam" id="PF00097">
    <property type="entry name" value="zf-C3HC4"/>
    <property type="match status" value="1"/>
</dbReference>
<dbReference type="PROSITE" id="PS50188">
    <property type="entry name" value="B302_SPRY"/>
    <property type="match status" value="1"/>
</dbReference>
<dbReference type="InterPro" id="IPR006574">
    <property type="entry name" value="PRY"/>
</dbReference>
<sequence>MAAKSSLLEENLCCPVCCDIFKDPVILSCSHSYCNECLQEYWRQRKVNECPVCRKRFGSGAAHRNLALRNLCESFLQERSQKEEGGASAESEVVCSLHGEKLKLFCVEDNQPACVVCQTSRKHANHKFCPVDEAAQNYKEELTSVLKVLQEKLKVFDAVKLTCDKTEQHIRSQAQHTEKQIMEEFKILHQFLRDERVVRIAALKEEEERKSRMMKRNIEEMSREISSLSDTIRDIKVELRGEDIAFIQNYQAIKKRALECTPMDPERVSGALIDVAKYLGNLQFRVWEKMQEIIQFTPVTLDPNTAHPHLILSDNLISLRHSTETLQLPDNPERFDKYRSVLGSEGFNSGTHSWDVEVGDSILWSVGVATESDQWKGATALRRGHWHVENNKGVYKARSSSEQSVPLSNRLRPQRIRVQLDWERGKLSFSDPVNNTHLHTFTHNFTKRVFPCFCSKHLRILPEKVSVVVEQHS</sequence>
<proteinExistence type="inferred from homology"/>
<evidence type="ECO:0000256" key="7">
    <source>
        <dbReference type="PROSITE-ProRule" id="PRU00024"/>
    </source>
</evidence>
<comment type="subcellular location">
    <subcellularLocation>
        <location evidence="1">Cytoplasm</location>
    </subcellularLocation>
</comment>
<dbReference type="InterPro" id="IPR050143">
    <property type="entry name" value="TRIM/RBCC"/>
</dbReference>
<accession>A0AAN8QSE5</accession>
<dbReference type="PROSITE" id="PS00518">
    <property type="entry name" value="ZF_RING_1"/>
    <property type="match status" value="1"/>
</dbReference>
<dbReference type="SUPFAM" id="SSF57845">
    <property type="entry name" value="B-box zinc-binding domain"/>
    <property type="match status" value="1"/>
</dbReference>
<evidence type="ECO:0000259" key="11">
    <source>
        <dbReference type="PROSITE" id="PS50188"/>
    </source>
</evidence>
<dbReference type="GO" id="GO:0008270">
    <property type="term" value="F:zinc ion binding"/>
    <property type="evidence" value="ECO:0007669"/>
    <property type="project" value="UniProtKB-KW"/>
</dbReference>
<dbReference type="InterPro" id="IPR058030">
    <property type="entry name" value="TRIM8/14/16/25/29/45/65_CC"/>
</dbReference>
<dbReference type="Gene3D" id="2.60.120.920">
    <property type="match status" value="1"/>
</dbReference>
<organism evidence="12 13">
    <name type="scientific">Coregonus suidteri</name>
    <dbReference type="NCBI Taxonomy" id="861788"/>
    <lineage>
        <taxon>Eukaryota</taxon>
        <taxon>Metazoa</taxon>
        <taxon>Chordata</taxon>
        <taxon>Craniata</taxon>
        <taxon>Vertebrata</taxon>
        <taxon>Euteleostomi</taxon>
        <taxon>Actinopterygii</taxon>
        <taxon>Neopterygii</taxon>
        <taxon>Teleostei</taxon>
        <taxon>Protacanthopterygii</taxon>
        <taxon>Salmoniformes</taxon>
        <taxon>Salmonidae</taxon>
        <taxon>Coregoninae</taxon>
        <taxon>Coregonus</taxon>
    </lineage>
</organism>
<keyword evidence="8" id="KW-0175">Coiled coil</keyword>
<evidence type="ECO:0000256" key="5">
    <source>
        <dbReference type="ARBA" id="ARBA00022771"/>
    </source>
</evidence>
<evidence type="ECO:0000256" key="4">
    <source>
        <dbReference type="ARBA" id="ARBA00022723"/>
    </source>
</evidence>
<dbReference type="EMBL" id="JAGTTL010000028">
    <property type="protein sequence ID" value="KAK6299767.1"/>
    <property type="molecule type" value="Genomic_DNA"/>
</dbReference>
<reference evidence="12 13" key="1">
    <citation type="submission" date="2021-04" db="EMBL/GenBank/DDBJ databases">
        <authorList>
            <person name="De Guttry C."/>
            <person name="Zahm M."/>
            <person name="Klopp C."/>
            <person name="Cabau C."/>
            <person name="Louis A."/>
            <person name="Berthelot C."/>
            <person name="Parey E."/>
            <person name="Roest Crollius H."/>
            <person name="Montfort J."/>
            <person name="Robinson-Rechavi M."/>
            <person name="Bucao C."/>
            <person name="Bouchez O."/>
            <person name="Gislard M."/>
            <person name="Lluch J."/>
            <person name="Milhes M."/>
            <person name="Lampietro C."/>
            <person name="Lopez Roques C."/>
            <person name="Donnadieu C."/>
            <person name="Braasch I."/>
            <person name="Desvignes T."/>
            <person name="Postlethwait J."/>
            <person name="Bobe J."/>
            <person name="Wedekind C."/>
            <person name="Guiguen Y."/>
        </authorList>
    </citation>
    <scope>NUCLEOTIDE SEQUENCE [LARGE SCALE GENOMIC DNA]</scope>
    <source>
        <strain evidence="12">Cs_M1</strain>
        <tissue evidence="12">Blood</tissue>
    </source>
</reference>
<dbReference type="InterPro" id="IPR000315">
    <property type="entry name" value="Znf_B-box"/>
</dbReference>
<feature type="coiled-coil region" evidence="8">
    <location>
        <begin position="204"/>
        <end position="238"/>
    </location>
</feature>
<evidence type="ECO:0000259" key="10">
    <source>
        <dbReference type="PROSITE" id="PS50119"/>
    </source>
</evidence>
<dbReference type="InterPro" id="IPR018957">
    <property type="entry name" value="Znf_C3HC4_RING-type"/>
</dbReference>
<gene>
    <name evidence="12" type="ORF">J4Q44_G00298000</name>
</gene>
<dbReference type="PRINTS" id="PR01407">
    <property type="entry name" value="BUTYPHLNCDUF"/>
</dbReference>
<evidence type="ECO:0000256" key="1">
    <source>
        <dbReference type="ARBA" id="ARBA00004496"/>
    </source>
</evidence>
<dbReference type="InterPro" id="IPR013320">
    <property type="entry name" value="ConA-like_dom_sf"/>
</dbReference>
<dbReference type="SMART" id="SM00449">
    <property type="entry name" value="SPRY"/>
    <property type="match status" value="1"/>
</dbReference>
<evidence type="ECO:0000259" key="9">
    <source>
        <dbReference type="PROSITE" id="PS50089"/>
    </source>
</evidence>
<protein>
    <submittedName>
        <fullName evidence="12">Uncharacterized protein</fullName>
    </submittedName>
</protein>
<evidence type="ECO:0000256" key="2">
    <source>
        <dbReference type="ARBA" id="ARBA00008518"/>
    </source>
</evidence>
<name>A0AAN8QSE5_9TELE</name>
<evidence type="ECO:0000256" key="3">
    <source>
        <dbReference type="ARBA" id="ARBA00022490"/>
    </source>
</evidence>
<dbReference type="SMART" id="SM00184">
    <property type="entry name" value="RING"/>
    <property type="match status" value="1"/>
</dbReference>
<dbReference type="CDD" id="cd12893">
    <property type="entry name" value="SPRY_PRY_TRIM35"/>
    <property type="match status" value="1"/>
</dbReference>
<feature type="domain" description="RING-type" evidence="9">
    <location>
        <begin position="14"/>
        <end position="54"/>
    </location>
</feature>
<dbReference type="PROSITE" id="PS50089">
    <property type="entry name" value="ZF_RING_2"/>
    <property type="match status" value="1"/>
</dbReference>
<keyword evidence="3" id="KW-0963">Cytoplasm</keyword>
<dbReference type="PANTHER" id="PTHR24103">
    <property type="entry name" value="E3 UBIQUITIN-PROTEIN LIGASE TRIM"/>
    <property type="match status" value="1"/>
</dbReference>
<dbReference type="InterPro" id="IPR003879">
    <property type="entry name" value="Butyrophylin_SPRY"/>
</dbReference>
<comment type="similarity">
    <text evidence="2">Belongs to the TRIM/RBCC family.</text>
</comment>
<dbReference type="SUPFAM" id="SSF49899">
    <property type="entry name" value="Concanavalin A-like lectins/glucanases"/>
    <property type="match status" value="1"/>
</dbReference>
<dbReference type="Gene3D" id="3.30.40.10">
    <property type="entry name" value="Zinc/RING finger domain, C3HC4 (zinc finger)"/>
    <property type="match status" value="1"/>
</dbReference>
<dbReference type="InterPro" id="IPR013083">
    <property type="entry name" value="Znf_RING/FYVE/PHD"/>
</dbReference>